<feature type="compositionally biased region" description="Basic and acidic residues" evidence="1">
    <location>
        <begin position="93"/>
        <end position="104"/>
    </location>
</feature>
<evidence type="ECO:0000313" key="4">
    <source>
        <dbReference type="EMBL" id="CAL1531349.1"/>
    </source>
</evidence>
<feature type="signal peptide" evidence="3">
    <location>
        <begin position="1"/>
        <end position="22"/>
    </location>
</feature>
<name>A0AAV2HBT4_LYMST</name>
<evidence type="ECO:0000313" key="5">
    <source>
        <dbReference type="Proteomes" id="UP001497497"/>
    </source>
</evidence>
<keyword evidence="3" id="KW-0732">Signal</keyword>
<evidence type="ECO:0000256" key="1">
    <source>
        <dbReference type="SAM" id="MobiDB-lite"/>
    </source>
</evidence>
<feature type="compositionally biased region" description="Polar residues" evidence="1">
    <location>
        <begin position="427"/>
        <end position="440"/>
    </location>
</feature>
<reference evidence="4 5" key="1">
    <citation type="submission" date="2024-04" db="EMBL/GenBank/DDBJ databases">
        <authorList>
            <consortium name="Genoscope - CEA"/>
            <person name="William W."/>
        </authorList>
    </citation>
    <scope>NUCLEOTIDE SEQUENCE [LARGE SCALE GENOMIC DNA]</scope>
</reference>
<dbReference type="Proteomes" id="UP001497497">
    <property type="component" value="Unassembled WGS sequence"/>
</dbReference>
<gene>
    <name evidence="4" type="ORF">GSLYS_00005444001</name>
</gene>
<evidence type="ECO:0000256" key="3">
    <source>
        <dbReference type="SAM" id="SignalP"/>
    </source>
</evidence>
<evidence type="ECO:0000256" key="2">
    <source>
        <dbReference type="SAM" id="Phobius"/>
    </source>
</evidence>
<sequence length="582" mass="63261">MYLIRIILTILIGLTLVSNPHAVSVRGLTEDEERSTGDGTLDDDADLGQGSGDGQQNNVTNATDDGGRSVHGNLERNGTNGSKSNVTLRNRGRNAEKRQRKLDQLTRGGKPSSGNGNSKRDELKSVATEGDYGKKQKKKTNKIKKSERGKTPMSPPRNLPELRALPSRPECPCRKWIPDWGNYSTETFNENGTFAANVCSENQSVEVTEVIAWLYNTDSGQKMKVTVNPSIDCKAHFSVVKNGSYVIQAIAYCPAYVDKNDGDERICDSGSKFSKTFSVLVFSELPTSPVNDIESDRLLGESPDSMTPVLLGCGAGLLLVIILTALICVVRKLRPCKRVPYSSTPSSSSLPVGYLTDVLTVSEDSGNLSNSCITLHYSEEGSTRGSSFQDGPISEHINLRLLSGSPRPDGQSPPDTLTTTSFVQVAASPQRSGISQNPSDGSLRDLTERPPGDSRCVPINDARGIEDLDLNSSPGIVYGPKNDVIKGRFVPLHPSVLSPKETKRITSSEKLNCAEKLNSVESKQLCCGENEPLIAAEKEPLCDTEKEPLCYTEKETLCDTEKEPLCDTEKEPLCISENEHLH</sequence>
<feature type="compositionally biased region" description="Low complexity" evidence="1">
    <location>
        <begin position="108"/>
        <end position="117"/>
    </location>
</feature>
<dbReference type="AlphaFoldDB" id="A0AAV2HBT4"/>
<feature type="region of interest" description="Disordered" evidence="1">
    <location>
        <begin position="26"/>
        <end position="165"/>
    </location>
</feature>
<keyword evidence="2" id="KW-1133">Transmembrane helix</keyword>
<feature type="compositionally biased region" description="Polar residues" evidence="1">
    <location>
        <begin position="54"/>
        <end position="63"/>
    </location>
</feature>
<feature type="chain" id="PRO_5043954338" evidence="3">
    <location>
        <begin position="23"/>
        <end position="582"/>
    </location>
</feature>
<feature type="compositionally biased region" description="Polar residues" evidence="1">
    <location>
        <begin position="76"/>
        <end position="88"/>
    </location>
</feature>
<proteinExistence type="predicted"/>
<keyword evidence="2" id="KW-0472">Membrane</keyword>
<dbReference type="EMBL" id="CAXITT010000086">
    <property type="protein sequence ID" value="CAL1531349.1"/>
    <property type="molecule type" value="Genomic_DNA"/>
</dbReference>
<protein>
    <submittedName>
        <fullName evidence="4">Uncharacterized protein</fullName>
    </submittedName>
</protein>
<comment type="caution">
    <text evidence="4">The sequence shown here is derived from an EMBL/GenBank/DDBJ whole genome shotgun (WGS) entry which is preliminary data.</text>
</comment>
<feature type="transmembrane region" description="Helical" evidence="2">
    <location>
        <begin position="309"/>
        <end position="330"/>
    </location>
</feature>
<feature type="compositionally biased region" description="Basic and acidic residues" evidence="1">
    <location>
        <begin position="442"/>
        <end position="452"/>
    </location>
</feature>
<feature type="region of interest" description="Disordered" evidence="1">
    <location>
        <begin position="427"/>
        <end position="459"/>
    </location>
</feature>
<accession>A0AAV2HBT4</accession>
<organism evidence="4 5">
    <name type="scientific">Lymnaea stagnalis</name>
    <name type="common">Great pond snail</name>
    <name type="synonym">Helix stagnalis</name>
    <dbReference type="NCBI Taxonomy" id="6523"/>
    <lineage>
        <taxon>Eukaryota</taxon>
        <taxon>Metazoa</taxon>
        <taxon>Spiralia</taxon>
        <taxon>Lophotrochozoa</taxon>
        <taxon>Mollusca</taxon>
        <taxon>Gastropoda</taxon>
        <taxon>Heterobranchia</taxon>
        <taxon>Euthyneura</taxon>
        <taxon>Panpulmonata</taxon>
        <taxon>Hygrophila</taxon>
        <taxon>Lymnaeoidea</taxon>
        <taxon>Lymnaeidae</taxon>
        <taxon>Lymnaea</taxon>
    </lineage>
</organism>
<keyword evidence="5" id="KW-1185">Reference proteome</keyword>
<keyword evidence="2" id="KW-0812">Transmembrane</keyword>